<dbReference type="AlphaFoldDB" id="A0AAV2T050"/>
<dbReference type="PANTHER" id="PTHR12925:SF0">
    <property type="entry name" value="PROTEIN HIKESHI"/>
    <property type="match status" value="1"/>
</dbReference>
<comment type="caution">
    <text evidence="5">The sequence shown here is derived from an EMBL/GenBank/DDBJ whole genome shotgun (WGS) entry which is preliminary data.</text>
</comment>
<sequence>MFAALVAGQLVQSDFVPVSDNKFLLKLAPLNNVNHIVVFLTGAVPFPATMGGGVYIGLQQEGSLVWYFLGILTNERPSAIYKIGNLKKGTRLQNADHPFGSYFGTQLQDGALVEAHLGISVEPLNELPQPTVDSQSDLANADYMTRFAHFAAESLFNYVASFALNDVPTSDPLVPLSAIKRWFDTIIHKLSLDPSFWRK</sequence>
<dbReference type="InterPro" id="IPR008493">
    <property type="entry name" value="Hikeshi-like_N"/>
</dbReference>
<dbReference type="GO" id="GO:0006606">
    <property type="term" value="P:protein import into nucleus"/>
    <property type="evidence" value="ECO:0007669"/>
    <property type="project" value="TreeGrafter"/>
</dbReference>
<dbReference type="PANTHER" id="PTHR12925">
    <property type="entry name" value="HIKESHI FAMILY MEMBER"/>
    <property type="match status" value="1"/>
</dbReference>
<keyword evidence="2" id="KW-0812">Transmembrane</keyword>
<feature type="transmembrane region" description="Helical" evidence="2">
    <location>
        <begin position="37"/>
        <end position="58"/>
    </location>
</feature>
<name>A0AAV2T050_CALDB</name>
<keyword evidence="2" id="KW-0472">Membrane</keyword>
<evidence type="ECO:0000313" key="6">
    <source>
        <dbReference type="Proteomes" id="UP001497525"/>
    </source>
</evidence>
<comment type="similarity">
    <text evidence="1">Belongs to the OPI10 family.</text>
</comment>
<accession>A0AAV2T050</accession>
<evidence type="ECO:0000256" key="1">
    <source>
        <dbReference type="ARBA" id="ARBA00006623"/>
    </source>
</evidence>
<evidence type="ECO:0000259" key="4">
    <source>
        <dbReference type="Pfam" id="PF21057"/>
    </source>
</evidence>
<dbReference type="GO" id="GO:0061608">
    <property type="term" value="F:nuclear import signal receptor activity"/>
    <property type="evidence" value="ECO:0007669"/>
    <property type="project" value="TreeGrafter"/>
</dbReference>
<evidence type="ECO:0000259" key="3">
    <source>
        <dbReference type="Pfam" id="PF05603"/>
    </source>
</evidence>
<dbReference type="GO" id="GO:0005829">
    <property type="term" value="C:cytosol"/>
    <property type="evidence" value="ECO:0007669"/>
    <property type="project" value="TreeGrafter"/>
</dbReference>
<dbReference type="InterPro" id="IPR048364">
    <property type="entry name" value="Hikeshi-like_C"/>
</dbReference>
<dbReference type="Pfam" id="PF21057">
    <property type="entry name" value="Hikeshi-like_C"/>
    <property type="match status" value="1"/>
</dbReference>
<dbReference type="InterPro" id="IPR031318">
    <property type="entry name" value="OPI10"/>
</dbReference>
<dbReference type="Proteomes" id="UP001497525">
    <property type="component" value="Unassembled WGS sequence"/>
</dbReference>
<evidence type="ECO:0008006" key="7">
    <source>
        <dbReference type="Google" id="ProtNLM"/>
    </source>
</evidence>
<protein>
    <recommendedName>
        <fullName evidence="7">Hikeshi-like domain-containing protein</fullName>
    </recommendedName>
</protein>
<feature type="domain" description="Hikeshi-like N-terminal" evidence="3">
    <location>
        <begin position="6"/>
        <end position="131"/>
    </location>
</feature>
<dbReference type="Pfam" id="PF05603">
    <property type="entry name" value="Hikeshi-like_N"/>
    <property type="match status" value="1"/>
</dbReference>
<dbReference type="EMBL" id="CAXLJL010000002">
    <property type="protein sequence ID" value="CAL5129529.1"/>
    <property type="molecule type" value="Genomic_DNA"/>
</dbReference>
<proteinExistence type="inferred from homology"/>
<evidence type="ECO:0000313" key="5">
    <source>
        <dbReference type="EMBL" id="CAL5129529.1"/>
    </source>
</evidence>
<dbReference type="GO" id="GO:0030544">
    <property type="term" value="F:Hsp70 protein binding"/>
    <property type="evidence" value="ECO:0007669"/>
    <property type="project" value="TreeGrafter"/>
</dbReference>
<gene>
    <name evidence="5" type="ORF">CDAUBV1_LOCUS574</name>
</gene>
<evidence type="ECO:0000256" key="2">
    <source>
        <dbReference type="SAM" id="Phobius"/>
    </source>
</evidence>
<reference evidence="5" key="1">
    <citation type="submission" date="2024-06" db="EMBL/GenBank/DDBJ databases">
        <authorList>
            <person name="Liu X."/>
            <person name="Lenzi L."/>
            <person name="Haldenby T S."/>
            <person name="Uol C."/>
        </authorList>
    </citation>
    <scope>NUCLEOTIDE SEQUENCE</scope>
</reference>
<feature type="domain" description="Hikeshi-like C-terminal" evidence="4">
    <location>
        <begin position="145"/>
        <end position="199"/>
    </location>
</feature>
<organism evidence="5 6">
    <name type="scientific">Calicophoron daubneyi</name>
    <name type="common">Rumen fluke</name>
    <name type="synonym">Paramphistomum daubneyi</name>
    <dbReference type="NCBI Taxonomy" id="300641"/>
    <lineage>
        <taxon>Eukaryota</taxon>
        <taxon>Metazoa</taxon>
        <taxon>Spiralia</taxon>
        <taxon>Lophotrochozoa</taxon>
        <taxon>Platyhelminthes</taxon>
        <taxon>Trematoda</taxon>
        <taxon>Digenea</taxon>
        <taxon>Plagiorchiida</taxon>
        <taxon>Pronocephalata</taxon>
        <taxon>Paramphistomoidea</taxon>
        <taxon>Paramphistomidae</taxon>
        <taxon>Calicophoron</taxon>
    </lineage>
</organism>
<keyword evidence="2" id="KW-1133">Transmembrane helix</keyword>
<dbReference type="GO" id="GO:0005634">
    <property type="term" value="C:nucleus"/>
    <property type="evidence" value="ECO:0007669"/>
    <property type="project" value="TreeGrafter"/>
</dbReference>